<keyword evidence="2 4" id="KW-0479">Metal-binding</keyword>
<dbReference type="EMBL" id="CAJFCI010000047">
    <property type="protein sequence ID" value="CAD5108158.1"/>
    <property type="molecule type" value="Genomic_DNA"/>
</dbReference>
<dbReference type="Pfam" id="PF07635">
    <property type="entry name" value="PSCyt1"/>
    <property type="match status" value="1"/>
</dbReference>
<protein>
    <recommendedName>
        <fullName evidence="6">Cytochrome c domain-containing protein</fullName>
    </recommendedName>
</protein>
<feature type="chain" id="PRO_5030717795" description="Cytochrome c domain-containing protein" evidence="5">
    <location>
        <begin position="26"/>
        <end position="308"/>
    </location>
</feature>
<evidence type="ECO:0000256" key="4">
    <source>
        <dbReference type="PROSITE-ProRule" id="PRU00433"/>
    </source>
</evidence>
<dbReference type="PANTHER" id="PTHR35889:SF3">
    <property type="entry name" value="F-BOX DOMAIN-CONTAINING PROTEIN"/>
    <property type="match status" value="1"/>
</dbReference>
<dbReference type="AlphaFoldDB" id="A0A7U7ENA7"/>
<evidence type="ECO:0000313" key="8">
    <source>
        <dbReference type="Proteomes" id="UP000583387"/>
    </source>
</evidence>
<comment type="caution">
    <text evidence="7">The sequence shown here is derived from an EMBL/GenBank/DDBJ whole genome shotgun (WGS) entry which is preliminary data.</text>
</comment>
<feature type="domain" description="Cytochrome c" evidence="6">
    <location>
        <begin position="136"/>
        <end position="237"/>
    </location>
</feature>
<dbReference type="GO" id="GO:0020037">
    <property type="term" value="F:heme binding"/>
    <property type="evidence" value="ECO:0007669"/>
    <property type="project" value="InterPro"/>
</dbReference>
<name>A0A7U7ENA7_9GAMM</name>
<accession>A0A7U7ENA7</accession>
<organism evidence="7 8">
    <name type="scientific">Zestomonas carbonaria</name>
    <dbReference type="NCBI Taxonomy" id="2762745"/>
    <lineage>
        <taxon>Bacteria</taxon>
        <taxon>Pseudomonadati</taxon>
        <taxon>Pseudomonadota</taxon>
        <taxon>Gammaproteobacteria</taxon>
        <taxon>Pseudomonadales</taxon>
        <taxon>Pseudomonadaceae</taxon>
        <taxon>Zestomonas</taxon>
    </lineage>
</organism>
<evidence type="ECO:0000256" key="1">
    <source>
        <dbReference type="ARBA" id="ARBA00022617"/>
    </source>
</evidence>
<evidence type="ECO:0000313" key="7">
    <source>
        <dbReference type="EMBL" id="CAD5108158.1"/>
    </source>
</evidence>
<proteinExistence type="predicted"/>
<keyword evidence="1 4" id="KW-0349">Heme</keyword>
<keyword evidence="8" id="KW-1185">Reference proteome</keyword>
<dbReference type="PANTHER" id="PTHR35889">
    <property type="entry name" value="CYCLOINULO-OLIGOSACCHARIDE FRUCTANOTRANSFERASE-RELATED"/>
    <property type="match status" value="1"/>
</dbReference>
<dbReference type="Proteomes" id="UP000583387">
    <property type="component" value="Unassembled WGS sequence"/>
</dbReference>
<evidence type="ECO:0000256" key="5">
    <source>
        <dbReference type="SAM" id="SignalP"/>
    </source>
</evidence>
<keyword evidence="5" id="KW-0732">Signal</keyword>
<evidence type="ECO:0000256" key="3">
    <source>
        <dbReference type="ARBA" id="ARBA00023004"/>
    </source>
</evidence>
<dbReference type="SUPFAM" id="SSF46626">
    <property type="entry name" value="Cytochrome c"/>
    <property type="match status" value="1"/>
</dbReference>
<dbReference type="InterPro" id="IPR036909">
    <property type="entry name" value="Cyt_c-like_dom_sf"/>
</dbReference>
<gene>
    <name evidence="7" type="ORF">PSEWESI4_02443</name>
</gene>
<dbReference type="GO" id="GO:0046872">
    <property type="term" value="F:metal ion binding"/>
    <property type="evidence" value="ECO:0007669"/>
    <property type="project" value="UniProtKB-KW"/>
</dbReference>
<dbReference type="PROSITE" id="PS51007">
    <property type="entry name" value="CYTC"/>
    <property type="match status" value="1"/>
</dbReference>
<dbReference type="InterPro" id="IPR011429">
    <property type="entry name" value="Cyt_c_Planctomycete-type"/>
</dbReference>
<keyword evidence="3 4" id="KW-0408">Iron</keyword>
<evidence type="ECO:0000259" key="6">
    <source>
        <dbReference type="PROSITE" id="PS51007"/>
    </source>
</evidence>
<dbReference type="GO" id="GO:0009055">
    <property type="term" value="F:electron transfer activity"/>
    <property type="evidence" value="ECO:0007669"/>
    <property type="project" value="InterPro"/>
</dbReference>
<reference evidence="7 8" key="1">
    <citation type="submission" date="2020-08" db="EMBL/GenBank/DDBJ databases">
        <authorList>
            <person name="Criscuolo A."/>
        </authorList>
    </citation>
    <scope>NUCLEOTIDE SEQUENCE [LARGE SCALE GENOMIC DNA]</scope>
    <source>
        <strain evidence="7">CIP111764</strain>
    </source>
</reference>
<feature type="signal peptide" evidence="5">
    <location>
        <begin position="1"/>
        <end position="25"/>
    </location>
</feature>
<dbReference type="RefSeq" id="WP_235978925.1">
    <property type="nucleotide sequence ID" value="NZ_CAJFCI010000047.1"/>
</dbReference>
<dbReference type="InterPro" id="IPR009056">
    <property type="entry name" value="Cyt_c-like_dom"/>
</dbReference>
<evidence type="ECO:0000256" key="2">
    <source>
        <dbReference type="ARBA" id="ARBA00022723"/>
    </source>
</evidence>
<sequence length="308" mass="32995">MPIRPARHPLLALALMLLAPATLPAAEPTYRDDIAPILESRCLLCHSGEQAPLGLRLDSLEHLLAGSQRGPVVQSGNPADSELIKRLKGTSQPRMPLTGPPFLDDREIALFETWIAGGLAPGAPGKAETAVAATPSTPKPGEAVNYSHIEAILGRRCAKCHSPSGLMGPPPEGYLLTSYAEALAFGERARIVPGSAEASEVVRRIRGQALPRMPLDGPPFLDEEEIALIVAWIDQGARDAQGQPAIVPVGARVRLHGRLDGRWQLDGLPLRVNAATRLDKSPQVGDYVQVRGRLSGDGMINVERLRPR</sequence>